<feature type="region of interest" description="Disordered" evidence="1">
    <location>
        <begin position="545"/>
        <end position="568"/>
    </location>
</feature>
<feature type="compositionally biased region" description="Basic and acidic residues" evidence="1">
    <location>
        <begin position="1"/>
        <end position="24"/>
    </location>
</feature>
<evidence type="ECO:0000313" key="3">
    <source>
        <dbReference type="Proteomes" id="UP001175353"/>
    </source>
</evidence>
<dbReference type="Proteomes" id="UP001175353">
    <property type="component" value="Unassembled WGS sequence"/>
</dbReference>
<sequence length="568" mass="62051">MTQGHARSDPIRAQKAQADSRERLAQQQTHRAGAVRPAPPRDVPAGAVAGDTTVRKYYANSPAVEKSDHPAYRPPLPRRPPVPPREGPSNVAGTIAANPPISHPNSSSSIHTSKASVTSSACISEASTAATSTLPEPVVPRNARQEPLRQFAWLGFSVDAPLDLSDMAKAQQRTVTTGGRERHSHFRLPNGKHGIISSRAREVHWKGNTVVFPRNSTVSTILQFEGGQGPNKARFPADTIIRRLLLSEEIPCEDVPDVLRCFYWMRSHDREGFLQIPPVLRMSCNARQRRVMLSFDRLSSVKDPTDLARRLIGRDPYDDSLRVCAFIELSADRDGPFGILTLLNRIQNGRKAMGYGPPKFDHLVRAAPESIGELVVTIVHSLGQRLARAGCSARHMQDVADAISLILALSGERDMGLVLFGVLPKLRRGEITLSFSLLLATGLATDESCAEMWGLFSHALARPPITAESQAVTAVLAFVLLLYTCGEGAEALFPWLWRELTIRHLCREASHAWQRVGGEATVWANLVSKTKRLWTTQRAMCAQAATTSSGAESDTGDESESTGSIRSS</sequence>
<comment type="caution">
    <text evidence="2">The sequence shown here is derived from an EMBL/GenBank/DDBJ whole genome shotgun (WGS) entry which is preliminary data.</text>
</comment>
<dbReference type="AlphaFoldDB" id="A0AAN6HER3"/>
<gene>
    <name evidence="2" type="ORF">LTR91_018711</name>
</gene>
<dbReference type="EMBL" id="JAUJLE010000267">
    <property type="protein sequence ID" value="KAK0963996.1"/>
    <property type="molecule type" value="Genomic_DNA"/>
</dbReference>
<evidence type="ECO:0000256" key="1">
    <source>
        <dbReference type="SAM" id="MobiDB-lite"/>
    </source>
</evidence>
<feature type="compositionally biased region" description="Pro residues" evidence="1">
    <location>
        <begin position="72"/>
        <end position="86"/>
    </location>
</feature>
<evidence type="ECO:0000313" key="2">
    <source>
        <dbReference type="EMBL" id="KAK0963996.1"/>
    </source>
</evidence>
<reference evidence="2" key="1">
    <citation type="submission" date="2023-06" db="EMBL/GenBank/DDBJ databases">
        <title>Black Yeasts Isolated from many extreme environments.</title>
        <authorList>
            <person name="Coleine C."/>
            <person name="Stajich J.E."/>
            <person name="Selbmann L."/>
        </authorList>
    </citation>
    <scope>NUCLEOTIDE SEQUENCE</scope>
    <source>
        <strain evidence="2">CCFEE 5200</strain>
    </source>
</reference>
<protein>
    <submittedName>
        <fullName evidence="2">Uncharacterized protein</fullName>
    </submittedName>
</protein>
<feature type="compositionally biased region" description="Low complexity" evidence="1">
    <location>
        <begin position="98"/>
        <end position="111"/>
    </location>
</feature>
<accession>A0AAN6HER3</accession>
<feature type="region of interest" description="Disordered" evidence="1">
    <location>
        <begin position="1"/>
        <end position="113"/>
    </location>
</feature>
<name>A0AAN6HER3_9PEZI</name>
<proteinExistence type="predicted"/>
<keyword evidence="3" id="KW-1185">Reference proteome</keyword>
<organism evidence="2 3">
    <name type="scientific">Friedmanniomyces endolithicus</name>
    <dbReference type="NCBI Taxonomy" id="329885"/>
    <lineage>
        <taxon>Eukaryota</taxon>
        <taxon>Fungi</taxon>
        <taxon>Dikarya</taxon>
        <taxon>Ascomycota</taxon>
        <taxon>Pezizomycotina</taxon>
        <taxon>Dothideomycetes</taxon>
        <taxon>Dothideomycetidae</taxon>
        <taxon>Mycosphaerellales</taxon>
        <taxon>Teratosphaeriaceae</taxon>
        <taxon>Friedmanniomyces</taxon>
    </lineage>
</organism>